<comment type="similarity">
    <text evidence="1">Belongs to the IS21/IS1162 putative ATP-binding protein family.</text>
</comment>
<keyword evidence="2" id="KW-0547">Nucleotide-binding</keyword>
<dbReference type="PANTHER" id="PTHR30050:SF4">
    <property type="entry name" value="ATP-BINDING PROTEIN RV3427C IN INSERTION SEQUENCE-RELATED"/>
    <property type="match status" value="1"/>
</dbReference>
<dbReference type="OrthoDB" id="8064373at2"/>
<dbReference type="PANTHER" id="PTHR30050">
    <property type="entry name" value="CHROMOSOMAL REPLICATION INITIATOR PROTEIN DNAA"/>
    <property type="match status" value="1"/>
</dbReference>
<keyword evidence="6" id="KW-1185">Reference proteome</keyword>
<name>A0A521EE69_9SPHI</name>
<evidence type="ECO:0000313" key="5">
    <source>
        <dbReference type="EMBL" id="SMO82223.1"/>
    </source>
</evidence>
<dbReference type="InterPro" id="IPR027417">
    <property type="entry name" value="P-loop_NTPase"/>
</dbReference>
<dbReference type="InterPro" id="IPR047661">
    <property type="entry name" value="IstB"/>
</dbReference>
<dbReference type="GO" id="GO:0006260">
    <property type="term" value="P:DNA replication"/>
    <property type="evidence" value="ECO:0007669"/>
    <property type="project" value="TreeGrafter"/>
</dbReference>
<evidence type="ECO:0000259" key="4">
    <source>
        <dbReference type="SMART" id="SM00382"/>
    </source>
</evidence>
<evidence type="ECO:0000313" key="6">
    <source>
        <dbReference type="Proteomes" id="UP000320300"/>
    </source>
</evidence>
<dbReference type="Proteomes" id="UP000320300">
    <property type="component" value="Unassembled WGS sequence"/>
</dbReference>
<dbReference type="NCBIfam" id="NF038214">
    <property type="entry name" value="IS21_help_AAA"/>
    <property type="match status" value="1"/>
</dbReference>
<evidence type="ECO:0000256" key="2">
    <source>
        <dbReference type="ARBA" id="ARBA00022741"/>
    </source>
</evidence>
<dbReference type="InterPro" id="IPR003593">
    <property type="entry name" value="AAA+_ATPase"/>
</dbReference>
<gene>
    <name evidence="5" type="ORF">SAMN06265348_1082</name>
</gene>
<sequence>MNNSDTLDKLREMKFFGMFHTFKTHLDTGNTERYTPDEFLADLVEAEYEDRVNRRINRLIDAAKFRYKGSIEDINFHRDRSIDRNQIMRLAECTFIEKHEDVLITGPTGIGKSYIASALGYQACAKEYKVLYWSTPKLFTKLKQAKADNSYIKEMTRIEKAELLILDDFGLHPLDATSRAMLMDIIEDRHDKMSLIITSQLPVKEWYNIIGEKTIADAVLDRIVHNAHRIDATGESMRKTRPKKMEDNAYE</sequence>
<dbReference type="InterPro" id="IPR028350">
    <property type="entry name" value="DNAC/IstB-like"/>
</dbReference>
<dbReference type="Pfam" id="PF01695">
    <property type="entry name" value="IstB_IS21"/>
    <property type="match status" value="1"/>
</dbReference>
<dbReference type="Gene3D" id="3.40.50.300">
    <property type="entry name" value="P-loop containing nucleotide triphosphate hydrolases"/>
    <property type="match status" value="1"/>
</dbReference>
<dbReference type="CDD" id="cd00009">
    <property type="entry name" value="AAA"/>
    <property type="match status" value="1"/>
</dbReference>
<evidence type="ECO:0000256" key="3">
    <source>
        <dbReference type="ARBA" id="ARBA00022840"/>
    </source>
</evidence>
<organism evidence="5 6">
    <name type="scientific">Pedobacter westerhofensis</name>
    <dbReference type="NCBI Taxonomy" id="425512"/>
    <lineage>
        <taxon>Bacteria</taxon>
        <taxon>Pseudomonadati</taxon>
        <taxon>Bacteroidota</taxon>
        <taxon>Sphingobacteriia</taxon>
        <taxon>Sphingobacteriales</taxon>
        <taxon>Sphingobacteriaceae</taxon>
        <taxon>Pedobacter</taxon>
    </lineage>
</organism>
<accession>A0A521EE69</accession>
<dbReference type="InterPro" id="IPR002611">
    <property type="entry name" value="IstB_ATP-bd"/>
</dbReference>
<evidence type="ECO:0000256" key="1">
    <source>
        <dbReference type="ARBA" id="ARBA00008059"/>
    </source>
</evidence>
<dbReference type="RefSeq" id="WP_142529167.1">
    <property type="nucleotide sequence ID" value="NZ_CBCSJO010000008.1"/>
</dbReference>
<dbReference type="EMBL" id="FXTN01000008">
    <property type="protein sequence ID" value="SMO82223.1"/>
    <property type="molecule type" value="Genomic_DNA"/>
</dbReference>
<dbReference type="AlphaFoldDB" id="A0A521EE69"/>
<proteinExistence type="inferred from homology"/>
<reference evidence="5 6" key="1">
    <citation type="submission" date="2017-05" db="EMBL/GenBank/DDBJ databases">
        <authorList>
            <person name="Varghese N."/>
            <person name="Submissions S."/>
        </authorList>
    </citation>
    <scope>NUCLEOTIDE SEQUENCE [LARGE SCALE GENOMIC DNA]</scope>
    <source>
        <strain evidence="5 6">DSM 19036</strain>
    </source>
</reference>
<dbReference type="GO" id="GO:0005524">
    <property type="term" value="F:ATP binding"/>
    <property type="evidence" value="ECO:0007669"/>
    <property type="project" value="UniProtKB-KW"/>
</dbReference>
<dbReference type="SMART" id="SM00382">
    <property type="entry name" value="AAA"/>
    <property type="match status" value="1"/>
</dbReference>
<feature type="domain" description="AAA+ ATPase" evidence="4">
    <location>
        <begin position="98"/>
        <end position="231"/>
    </location>
</feature>
<protein>
    <submittedName>
        <fullName evidence="5">DNA replication protein DnaC</fullName>
    </submittedName>
</protein>
<keyword evidence="3" id="KW-0067">ATP-binding</keyword>
<dbReference type="SUPFAM" id="SSF52540">
    <property type="entry name" value="P-loop containing nucleoside triphosphate hydrolases"/>
    <property type="match status" value="1"/>
</dbReference>
<dbReference type="PIRSF" id="PIRSF003073">
    <property type="entry name" value="DNAC_TnpB_IstB"/>
    <property type="match status" value="1"/>
</dbReference>